<name>A0ABD0T3V7_LOXSC</name>
<dbReference type="Proteomes" id="UP001549920">
    <property type="component" value="Unassembled WGS sequence"/>
</dbReference>
<evidence type="ECO:0000313" key="4">
    <source>
        <dbReference type="Proteomes" id="UP001549920"/>
    </source>
</evidence>
<accession>A0ABD0T3V7</accession>
<keyword evidence="1" id="KW-0472">Membrane</keyword>
<evidence type="ECO:0000313" key="2">
    <source>
        <dbReference type="EMBL" id="KAL0831737.1"/>
    </source>
</evidence>
<proteinExistence type="predicted"/>
<feature type="transmembrane region" description="Helical" evidence="1">
    <location>
        <begin position="89"/>
        <end position="111"/>
    </location>
</feature>
<keyword evidence="1" id="KW-0812">Transmembrane</keyword>
<dbReference type="Proteomes" id="UP001549921">
    <property type="component" value="Unassembled WGS sequence"/>
</dbReference>
<protein>
    <submittedName>
        <fullName evidence="2">Uncharacterized protein</fullName>
    </submittedName>
</protein>
<keyword evidence="1" id="KW-1133">Transmembrane helix</keyword>
<feature type="transmembrane region" description="Helical" evidence="1">
    <location>
        <begin position="126"/>
        <end position="147"/>
    </location>
</feature>
<gene>
    <name evidence="3" type="ORF">ABMA27_001204</name>
    <name evidence="2" type="ORF">ABMA28_001279</name>
</gene>
<feature type="transmembrane region" description="Helical" evidence="1">
    <location>
        <begin position="168"/>
        <end position="190"/>
    </location>
</feature>
<dbReference type="AlphaFoldDB" id="A0ABD0T3V7"/>
<sequence length="196" mass="21628">MAAAVAARLARNIGGDNPLAEGINPRISSETFTKEIIEDAQNLNSSSSYTLASQSQFSGDVDRWIRGNTSMESTGVQNSRIRLVQRSTLAMVPSLRTSGMWYVLAMILPLFSINTNCRHWRCNPSVIGYVLSAMLTTAELVIAHIAYICQQIRDHIRRLAQEQVARDLFATAMDVVLVVYAVGFLILSMYQASIIG</sequence>
<evidence type="ECO:0000313" key="5">
    <source>
        <dbReference type="Proteomes" id="UP001549921"/>
    </source>
</evidence>
<evidence type="ECO:0000313" key="3">
    <source>
        <dbReference type="EMBL" id="KAL0881323.1"/>
    </source>
</evidence>
<organism evidence="2 5">
    <name type="scientific">Loxostege sticticalis</name>
    <name type="common">Beet webworm moth</name>
    <dbReference type="NCBI Taxonomy" id="481309"/>
    <lineage>
        <taxon>Eukaryota</taxon>
        <taxon>Metazoa</taxon>
        <taxon>Ecdysozoa</taxon>
        <taxon>Arthropoda</taxon>
        <taxon>Hexapoda</taxon>
        <taxon>Insecta</taxon>
        <taxon>Pterygota</taxon>
        <taxon>Neoptera</taxon>
        <taxon>Endopterygota</taxon>
        <taxon>Lepidoptera</taxon>
        <taxon>Glossata</taxon>
        <taxon>Ditrysia</taxon>
        <taxon>Pyraloidea</taxon>
        <taxon>Crambidae</taxon>
        <taxon>Pyraustinae</taxon>
        <taxon>Loxostege</taxon>
    </lineage>
</organism>
<keyword evidence="4" id="KW-1185">Reference proteome</keyword>
<dbReference type="EMBL" id="JBEDNZ010000011">
    <property type="protein sequence ID" value="KAL0831737.1"/>
    <property type="molecule type" value="Genomic_DNA"/>
</dbReference>
<reference evidence="4 5" key="1">
    <citation type="submission" date="2024-06" db="EMBL/GenBank/DDBJ databases">
        <title>A chromosome-level genome assembly of beet webworm, Loxostege sticticalis.</title>
        <authorList>
            <person name="Zhang Y."/>
        </authorList>
    </citation>
    <scope>NUCLEOTIDE SEQUENCE [LARGE SCALE GENOMIC DNA]</scope>
    <source>
        <strain evidence="3">AQ026</strain>
        <strain evidence="2">AQ028</strain>
        <tissue evidence="2">Male pupae</tissue>
        <tissue evidence="3">Whole body</tissue>
    </source>
</reference>
<dbReference type="EMBL" id="JBEUOH010000011">
    <property type="protein sequence ID" value="KAL0881323.1"/>
    <property type="molecule type" value="Genomic_DNA"/>
</dbReference>
<evidence type="ECO:0000256" key="1">
    <source>
        <dbReference type="SAM" id="Phobius"/>
    </source>
</evidence>
<comment type="caution">
    <text evidence="2">The sequence shown here is derived from an EMBL/GenBank/DDBJ whole genome shotgun (WGS) entry which is preliminary data.</text>
</comment>